<keyword evidence="5" id="KW-0863">Zinc-finger</keyword>
<dbReference type="InterPro" id="IPR002219">
    <property type="entry name" value="PKC_DAG/PE"/>
</dbReference>
<dbReference type="CDD" id="cd09612">
    <property type="entry name" value="Jacalin"/>
    <property type="match status" value="1"/>
</dbReference>
<dbReference type="SMART" id="SM00109">
    <property type="entry name" value="C1"/>
    <property type="match status" value="7"/>
</dbReference>
<dbReference type="Proteomes" id="UP000321947">
    <property type="component" value="Unassembled WGS sequence"/>
</dbReference>
<dbReference type="Gene3D" id="2.100.10.30">
    <property type="entry name" value="Jacalin-like lectin domain"/>
    <property type="match status" value="1"/>
</dbReference>
<evidence type="ECO:0000256" key="1">
    <source>
        <dbReference type="ARBA" id="ARBA00006568"/>
    </source>
</evidence>
<dbReference type="Gene3D" id="3.30.60.20">
    <property type="match status" value="1"/>
</dbReference>
<organism evidence="9 11">
    <name type="scientific">Cucumis melo var. makuwa</name>
    <name type="common">Oriental melon</name>
    <dbReference type="NCBI Taxonomy" id="1194695"/>
    <lineage>
        <taxon>Eukaryota</taxon>
        <taxon>Viridiplantae</taxon>
        <taxon>Streptophyta</taxon>
        <taxon>Embryophyta</taxon>
        <taxon>Tracheophyta</taxon>
        <taxon>Spermatophyta</taxon>
        <taxon>Magnoliopsida</taxon>
        <taxon>eudicotyledons</taxon>
        <taxon>Gunneridae</taxon>
        <taxon>Pentapetalae</taxon>
        <taxon>rosids</taxon>
        <taxon>fabids</taxon>
        <taxon>Cucurbitales</taxon>
        <taxon>Cucurbitaceae</taxon>
        <taxon>Benincaseae</taxon>
        <taxon>Cucumis</taxon>
    </lineage>
</organism>
<dbReference type="Pfam" id="PF03107">
    <property type="entry name" value="C1_2"/>
    <property type="match status" value="7"/>
</dbReference>
<dbReference type="PANTHER" id="PTHR32410">
    <property type="entry name" value="CYSTEINE/HISTIDINE-RICH C1 DOMAIN FAMILY PROTEIN"/>
    <property type="match status" value="1"/>
</dbReference>
<dbReference type="GO" id="GO:0005537">
    <property type="term" value="F:D-mannose binding"/>
    <property type="evidence" value="ECO:0007669"/>
    <property type="project" value="UniProtKB-ARBA"/>
</dbReference>
<dbReference type="Gene3D" id="3.30.40.10">
    <property type="entry name" value="Zinc/RING finger domain, C3HC4 (zinc finger)"/>
    <property type="match status" value="1"/>
</dbReference>
<dbReference type="SMART" id="SM00915">
    <property type="entry name" value="Jacalin"/>
    <property type="match status" value="1"/>
</dbReference>
<evidence type="ECO:0000259" key="8">
    <source>
        <dbReference type="PROSITE" id="PS51752"/>
    </source>
</evidence>
<dbReference type="OrthoDB" id="1596030at2759"/>
<dbReference type="InterPro" id="IPR053192">
    <property type="entry name" value="Vacuole_Formation_Reg"/>
</dbReference>
<dbReference type="GO" id="GO:0005536">
    <property type="term" value="F:D-glucose binding"/>
    <property type="evidence" value="ECO:0007669"/>
    <property type="project" value="UniProtKB-ARBA"/>
</dbReference>
<evidence type="ECO:0000313" key="9">
    <source>
        <dbReference type="EMBL" id="KAA0041587.1"/>
    </source>
</evidence>
<evidence type="ECO:0000256" key="5">
    <source>
        <dbReference type="ARBA" id="ARBA00022771"/>
    </source>
</evidence>
<dbReference type="InterPro" id="IPR033734">
    <property type="entry name" value="Jacalin-like_lectin_dom_plant"/>
</dbReference>
<comment type="similarity">
    <text evidence="1">Belongs to the jacalin lectin family.</text>
</comment>
<dbReference type="AlphaFoldDB" id="A0A5A7TIW3"/>
<proteinExistence type="inferred from homology"/>
<accession>A0A5A7TIW3</accession>
<evidence type="ECO:0000313" key="11">
    <source>
        <dbReference type="Proteomes" id="UP000321393"/>
    </source>
</evidence>
<dbReference type="SUPFAM" id="SSF51101">
    <property type="entry name" value="Mannose-binding lectins"/>
    <property type="match status" value="1"/>
</dbReference>
<evidence type="ECO:0000313" key="10">
    <source>
        <dbReference type="EMBL" id="TYK19669.1"/>
    </source>
</evidence>
<dbReference type="GO" id="GO:0008270">
    <property type="term" value="F:zinc ion binding"/>
    <property type="evidence" value="ECO:0007669"/>
    <property type="project" value="UniProtKB-KW"/>
</dbReference>
<evidence type="ECO:0000256" key="3">
    <source>
        <dbReference type="ARBA" id="ARBA00022734"/>
    </source>
</evidence>
<evidence type="ECO:0000256" key="4">
    <source>
        <dbReference type="ARBA" id="ARBA00022737"/>
    </source>
</evidence>
<evidence type="ECO:0000256" key="2">
    <source>
        <dbReference type="ARBA" id="ARBA00022723"/>
    </source>
</evidence>
<dbReference type="EMBL" id="SSTD01006815">
    <property type="protein sequence ID" value="TYK19669.1"/>
    <property type="molecule type" value="Genomic_DNA"/>
</dbReference>
<sequence>MEFDLVNRPHQHPLFFNEDGRKINGEVAYCSRCRQPLRPPAFTCFNFDCNFHIHQSCLHLPPQIHSPFHPFHPLLLKTNNYFCTVCWQMPSGDVYRCRKCNFQIDIKCVLTDTKSSGLRRISGDQFRHFSHPHPLTLQLEENRKNNRVVCFVCDLLIKSTPSYFCSQCDTHFHQECAELPREFYDVRFHQHPLFLLPNLSFANFLCDSCNNNCRKFVYSCPHPRHCRFNLHVACLQSFNHEHNFTAFRNAMDSFDCRICGKKGNGFPWFCEICHVLAHRKCAKSPSTLRTVGHHLHDLTLTYFRENVRNQNRYCKICGEKLEMKFAGYGCYECNYFTHLDCAETQRFDLQSTPIVDSTMDHYSSNDEHDNEIQCSVHSHNLNLTMGIKRKGDRICDGCLKGLLSSSYGCQQCDFYVHKECAKLPKIKTHFLHQHLLTLISIPNFIFHCEACREYFHGFAYHCKICLSTFDIRCTSIKIPFKHPGHQHPLSLDRTNEEHNCEACGEGVKNRVSFRCVRCNFYLDAKCATLPLTVRYRFDAHPLNLTFVEEEESDEYYCDVCEEEREPWLWSYSCRICCFEAHLGCVLGEFPFVKSKIHEAHKHPLSMVMKGKEQKINCGSCNEWCGENLAFQCGTCKFNIHAIGRCYQQQLKQGKLAYTQRYFYSRGVELYEQPTTYSPIRVGSRLHGGKGGNPWEEKVFSTIRAFIVYHQRCVHAIQIYYEKNGKAVWSAKHGGDGGTKYEVVFDYPYEYLVSIHGTYNNVMELEGVVIESLTLETNKRVYGPFGIEDGTKFSIPNKRVKIIGIHGKCSSYLDSIGLLTLSTRE</sequence>
<evidence type="ECO:0000259" key="7">
    <source>
        <dbReference type="PROSITE" id="PS50081"/>
    </source>
</evidence>
<dbReference type="PROSITE" id="PS51752">
    <property type="entry name" value="JACALIN_LECTIN"/>
    <property type="match status" value="1"/>
</dbReference>
<keyword evidence="2" id="KW-0479">Metal-binding</keyword>
<dbReference type="InterPro" id="IPR036404">
    <property type="entry name" value="Jacalin-like_lectin_dom_sf"/>
</dbReference>
<dbReference type="InterPro" id="IPR004146">
    <property type="entry name" value="DC1"/>
</dbReference>
<feature type="domain" description="Jacalin-type lectin" evidence="8">
    <location>
        <begin position="678"/>
        <end position="821"/>
    </location>
</feature>
<feature type="domain" description="Phorbol-ester/DAG-type" evidence="7">
    <location>
        <begin position="295"/>
        <end position="349"/>
    </location>
</feature>
<dbReference type="FunFam" id="2.100.10.30:FF:000001">
    <property type="entry name" value="Jacalin-related lectin 33"/>
    <property type="match status" value="1"/>
</dbReference>
<evidence type="ECO:0000313" key="12">
    <source>
        <dbReference type="Proteomes" id="UP000321947"/>
    </source>
</evidence>
<comment type="caution">
    <text evidence="9">The sequence shown here is derived from an EMBL/GenBank/DDBJ whole genome shotgun (WGS) entry which is preliminary data.</text>
</comment>
<gene>
    <name evidence="10" type="ORF">E5676_scaffold242G00610</name>
    <name evidence="9" type="ORF">E6C27_scaffold93G00540</name>
</gene>
<keyword evidence="6" id="KW-0862">Zinc</keyword>
<dbReference type="InterPro" id="IPR001229">
    <property type="entry name" value="Jacalin-like_lectin_dom"/>
</dbReference>
<dbReference type="InterPro" id="IPR046349">
    <property type="entry name" value="C1-like_sf"/>
</dbReference>
<dbReference type="Proteomes" id="UP000321393">
    <property type="component" value="Unassembled WGS sequence"/>
</dbReference>
<dbReference type="Pfam" id="PF01419">
    <property type="entry name" value="Jacalin"/>
    <property type="match status" value="1"/>
</dbReference>
<keyword evidence="4" id="KW-0677">Repeat</keyword>
<dbReference type="InterPro" id="IPR013083">
    <property type="entry name" value="Znf_RING/FYVE/PHD"/>
</dbReference>
<protein>
    <submittedName>
        <fullName evidence="9 10">Cysteine/Histidine-rich C1 domain family protein</fullName>
    </submittedName>
</protein>
<keyword evidence="3" id="KW-0430">Lectin</keyword>
<evidence type="ECO:0000256" key="6">
    <source>
        <dbReference type="ARBA" id="ARBA00022833"/>
    </source>
</evidence>
<dbReference type="PANTHER" id="PTHR32410:SF216">
    <property type="entry name" value="PHORBOL-ESTER_DAG-TYPE DOMAIN-CONTAINING PROTEIN"/>
    <property type="match status" value="1"/>
</dbReference>
<name>A0A5A7TIW3_CUCMM</name>
<dbReference type="InterPro" id="IPR001965">
    <property type="entry name" value="Znf_PHD"/>
</dbReference>
<dbReference type="SMART" id="SM00249">
    <property type="entry name" value="PHD"/>
    <property type="match status" value="4"/>
</dbReference>
<dbReference type="SUPFAM" id="SSF57889">
    <property type="entry name" value="Cysteine-rich domain"/>
    <property type="match status" value="5"/>
</dbReference>
<reference evidence="11 12" key="1">
    <citation type="submission" date="2019-08" db="EMBL/GenBank/DDBJ databases">
        <title>Draft genome sequences of two oriental melons (Cucumis melo L. var makuwa).</title>
        <authorList>
            <person name="Kwon S.-Y."/>
        </authorList>
    </citation>
    <scope>NUCLEOTIDE SEQUENCE [LARGE SCALE GENOMIC DNA]</scope>
    <source>
        <strain evidence="12">cv. Chang Bougi</strain>
        <strain evidence="11">cv. SW 3</strain>
        <tissue evidence="9">Leaf</tissue>
    </source>
</reference>
<dbReference type="PROSITE" id="PS50081">
    <property type="entry name" value="ZF_DAG_PE_2"/>
    <property type="match status" value="1"/>
</dbReference>
<dbReference type="EMBL" id="SSTE01016484">
    <property type="protein sequence ID" value="KAA0041587.1"/>
    <property type="molecule type" value="Genomic_DNA"/>
</dbReference>